<keyword evidence="3" id="KW-1185">Reference proteome</keyword>
<gene>
    <name evidence="2" type="ORF">FRC53_05790</name>
</gene>
<name>A0A6L5GRZ0_9FIRM</name>
<dbReference type="Pfam" id="PF01475">
    <property type="entry name" value="FUR"/>
    <property type="match status" value="1"/>
</dbReference>
<dbReference type="PANTHER" id="PTHR33202:SF7">
    <property type="entry name" value="FERRIC UPTAKE REGULATION PROTEIN"/>
    <property type="match status" value="1"/>
</dbReference>
<keyword evidence="1" id="KW-0408">Iron</keyword>
<reference evidence="2" key="1">
    <citation type="journal article" date="2020" name="Appl. Environ. Microbiol.">
        <title>Medium-Chain Fatty Acid Synthesis by 'Candidatus Weimeria bifida' gen. nov., sp. nov., and 'Candidatus Pseudoramibacter fermentans' sp. nov.</title>
        <authorList>
            <person name="Scarborough M.J."/>
            <person name="Myers K.S."/>
            <person name="Donohue T.J."/>
            <person name="Noguera D.R."/>
        </authorList>
    </citation>
    <scope>NUCLEOTIDE SEQUENCE</scope>
    <source>
        <strain evidence="2">EUB1.1</strain>
    </source>
</reference>
<sequence length="137" mass="16172">MEKRDFNQEDVARRIRRAGLRATLQRTTLLKIILDSNRHPTAEMLMKKVNEKGLHLSMGTIYNTLDCFEEHGLIMRVHDENDVMRYDGNTDFHIHLVDHDHIDDLFDSELENIIRKKLSNKLPDNMKNAKIEVTLYK</sequence>
<dbReference type="GO" id="GO:0045892">
    <property type="term" value="P:negative regulation of DNA-templated transcription"/>
    <property type="evidence" value="ECO:0007669"/>
    <property type="project" value="TreeGrafter"/>
</dbReference>
<comment type="cofactor">
    <cofactor evidence="1">
        <name>Mn(2+)</name>
        <dbReference type="ChEBI" id="CHEBI:29035"/>
    </cofactor>
    <cofactor evidence="1">
        <name>Fe(2+)</name>
        <dbReference type="ChEBI" id="CHEBI:29033"/>
    </cofactor>
    <text evidence="1">Binds 1 Mn(2+) or Fe(2+) ion per subunit.</text>
</comment>
<dbReference type="GO" id="GO:0008270">
    <property type="term" value="F:zinc ion binding"/>
    <property type="evidence" value="ECO:0007669"/>
    <property type="project" value="TreeGrafter"/>
</dbReference>
<dbReference type="CDD" id="cd07153">
    <property type="entry name" value="Fur_like"/>
    <property type="match status" value="1"/>
</dbReference>
<dbReference type="InterPro" id="IPR002481">
    <property type="entry name" value="FUR"/>
</dbReference>
<protein>
    <submittedName>
        <fullName evidence="2">Transcriptional repressor</fullName>
    </submittedName>
</protein>
<dbReference type="Gene3D" id="1.10.10.10">
    <property type="entry name" value="Winged helix-like DNA-binding domain superfamily/Winged helix DNA-binding domain"/>
    <property type="match status" value="1"/>
</dbReference>
<dbReference type="PANTHER" id="PTHR33202">
    <property type="entry name" value="ZINC UPTAKE REGULATION PROTEIN"/>
    <property type="match status" value="1"/>
</dbReference>
<comment type="caution">
    <text evidence="2">The sequence shown here is derived from an EMBL/GenBank/DDBJ whole genome shotgun (WGS) entry which is preliminary data.</text>
</comment>
<proteinExistence type="predicted"/>
<dbReference type="GO" id="GO:0000976">
    <property type="term" value="F:transcription cis-regulatory region binding"/>
    <property type="evidence" value="ECO:0007669"/>
    <property type="project" value="TreeGrafter"/>
</dbReference>
<dbReference type="InterPro" id="IPR036388">
    <property type="entry name" value="WH-like_DNA-bd_sf"/>
</dbReference>
<feature type="binding site" evidence="1">
    <location>
        <position position="111"/>
    </location>
    <ligand>
        <name>Fe cation</name>
        <dbReference type="ChEBI" id="CHEBI:24875"/>
    </ligand>
</feature>
<dbReference type="GO" id="GO:0003700">
    <property type="term" value="F:DNA-binding transcription factor activity"/>
    <property type="evidence" value="ECO:0007669"/>
    <property type="project" value="InterPro"/>
</dbReference>
<organism evidence="2 3">
    <name type="scientific">Candidatus Pseudoramibacter fermentans</name>
    <dbReference type="NCBI Taxonomy" id="2594427"/>
    <lineage>
        <taxon>Bacteria</taxon>
        <taxon>Bacillati</taxon>
        <taxon>Bacillota</taxon>
        <taxon>Clostridia</taxon>
        <taxon>Eubacteriales</taxon>
        <taxon>Eubacteriaceae</taxon>
        <taxon>Pseudoramibacter</taxon>
    </lineage>
</organism>
<dbReference type="InterPro" id="IPR036390">
    <property type="entry name" value="WH_DNA-bd_sf"/>
</dbReference>
<evidence type="ECO:0000313" key="3">
    <source>
        <dbReference type="Proteomes" id="UP000473648"/>
    </source>
</evidence>
<dbReference type="EMBL" id="VOGB01000004">
    <property type="protein sequence ID" value="MQM72923.1"/>
    <property type="molecule type" value="Genomic_DNA"/>
</dbReference>
<dbReference type="GO" id="GO:1900376">
    <property type="term" value="P:regulation of secondary metabolite biosynthetic process"/>
    <property type="evidence" value="ECO:0007669"/>
    <property type="project" value="TreeGrafter"/>
</dbReference>
<dbReference type="AlphaFoldDB" id="A0A6L5GRZ0"/>
<dbReference type="Proteomes" id="UP000473648">
    <property type="component" value="Unassembled WGS sequence"/>
</dbReference>
<keyword evidence="1" id="KW-0479">Metal-binding</keyword>
<dbReference type="SUPFAM" id="SSF46785">
    <property type="entry name" value="Winged helix' DNA-binding domain"/>
    <property type="match status" value="1"/>
</dbReference>
<evidence type="ECO:0000313" key="2">
    <source>
        <dbReference type="EMBL" id="MQM72923.1"/>
    </source>
</evidence>
<evidence type="ECO:0000256" key="1">
    <source>
        <dbReference type="PIRSR" id="PIRSR602481-2"/>
    </source>
</evidence>
<accession>A0A6L5GRZ0</accession>